<reference evidence="1" key="1">
    <citation type="submission" date="2020-09" db="EMBL/GenBank/DDBJ databases">
        <title>Genome sequence of Vibrio parahaemolyticus isolates.</title>
        <authorList>
            <person name="Hammerl J.A."/>
            <person name="Strauch E."/>
        </authorList>
    </citation>
    <scope>NUCLEOTIDE SEQUENCE</scope>
    <source>
        <strain evidence="1">17-VB00146</strain>
    </source>
</reference>
<name>A0A9Q3UA35_VIBPH</name>
<evidence type="ECO:0000313" key="2">
    <source>
        <dbReference type="Proteomes" id="UP000726777"/>
    </source>
</evidence>
<sequence>MEIIELKNVGAGTGIHLHYGSHNINNKRYKVVHVGIEDGVYYAVIKFFRESKGYCGMKIIYDDEWSMFPYYLIDVENVDEWIQGDNQSLQSAFAASKQN</sequence>
<dbReference type="AlphaFoldDB" id="A0A9Q3UA35"/>
<proteinExistence type="predicted"/>
<dbReference type="Proteomes" id="UP000726777">
    <property type="component" value="Unassembled WGS sequence"/>
</dbReference>
<gene>
    <name evidence="1" type="ORF">IB292_03240</name>
</gene>
<organism evidence="1 2">
    <name type="scientific">Vibrio parahaemolyticus</name>
    <dbReference type="NCBI Taxonomy" id="670"/>
    <lineage>
        <taxon>Bacteria</taxon>
        <taxon>Pseudomonadati</taxon>
        <taxon>Pseudomonadota</taxon>
        <taxon>Gammaproteobacteria</taxon>
        <taxon>Vibrionales</taxon>
        <taxon>Vibrionaceae</taxon>
        <taxon>Vibrio</taxon>
    </lineage>
</organism>
<dbReference type="EMBL" id="JACVHL010000002">
    <property type="protein sequence ID" value="MCC3804047.1"/>
    <property type="molecule type" value="Genomic_DNA"/>
</dbReference>
<dbReference type="RefSeq" id="WP_228085718.1">
    <property type="nucleotide sequence ID" value="NZ_JACVHL010000002.1"/>
</dbReference>
<accession>A0A9Q3UA35</accession>
<evidence type="ECO:0000313" key="1">
    <source>
        <dbReference type="EMBL" id="MCC3804047.1"/>
    </source>
</evidence>
<protein>
    <submittedName>
        <fullName evidence="1">Uncharacterized protein</fullName>
    </submittedName>
</protein>
<comment type="caution">
    <text evidence="1">The sequence shown here is derived from an EMBL/GenBank/DDBJ whole genome shotgun (WGS) entry which is preliminary data.</text>
</comment>